<keyword evidence="4" id="KW-0560">Oxidoreductase</keyword>
<comment type="similarity">
    <text evidence="1">Belongs to the Cu-Zn superoxide dismutase family.</text>
</comment>
<accession>A0A1Y5TX07</accession>
<feature type="domain" description="Superoxide dismutase copper/zinc binding" evidence="3">
    <location>
        <begin position="51"/>
        <end position="177"/>
    </location>
</feature>
<dbReference type="CDD" id="cd00305">
    <property type="entry name" value="Cu-Zn_Superoxide_Dismutase"/>
    <property type="match status" value="1"/>
</dbReference>
<dbReference type="GO" id="GO:0004784">
    <property type="term" value="F:superoxide dismutase activity"/>
    <property type="evidence" value="ECO:0007669"/>
    <property type="project" value="UniProtKB-EC"/>
</dbReference>
<dbReference type="EMBL" id="FWFR01000004">
    <property type="protein sequence ID" value="SLN75784.1"/>
    <property type="molecule type" value="Genomic_DNA"/>
</dbReference>
<dbReference type="InterPro" id="IPR024134">
    <property type="entry name" value="SOD_Cu/Zn_/chaperone"/>
</dbReference>
<dbReference type="EC" id="1.15.1.1" evidence="4"/>
<proteinExistence type="inferred from homology"/>
<evidence type="ECO:0000313" key="5">
    <source>
        <dbReference type="Proteomes" id="UP000193200"/>
    </source>
</evidence>
<evidence type="ECO:0000256" key="1">
    <source>
        <dbReference type="ARBA" id="ARBA00010457"/>
    </source>
</evidence>
<dbReference type="OrthoDB" id="5431326at2"/>
<dbReference type="SUPFAM" id="SSF49329">
    <property type="entry name" value="Cu,Zn superoxide dismutase-like"/>
    <property type="match status" value="1"/>
</dbReference>
<reference evidence="4 5" key="1">
    <citation type="submission" date="2017-03" db="EMBL/GenBank/DDBJ databases">
        <authorList>
            <person name="Afonso C.L."/>
            <person name="Miller P.J."/>
            <person name="Scott M.A."/>
            <person name="Spackman E."/>
            <person name="Goraichik I."/>
            <person name="Dimitrov K.M."/>
            <person name="Suarez D.L."/>
            <person name="Swayne D.E."/>
        </authorList>
    </citation>
    <scope>NUCLEOTIDE SEQUENCE [LARGE SCALE GENOMIC DNA]</scope>
    <source>
        <strain evidence="4 5">CECT 7691</strain>
    </source>
</reference>
<sequence length="179" mass="18121">MPDHSNPAWNRLAARALAIAGACAVAVPVAFAAPGDKASVAMKSAEGADLGQVMLEETPHGVLLHADLHGLPEGTHAFHVHAVGACEPPFKSAGGHFNPSGAAHGLMSAAGPHAGDMPNIHVGSAGTLNVEIFNSWLAIDDKLFDDDGAAIVIHEGGDDYKSYPAGAAGPRIACGVITK</sequence>
<dbReference type="PANTHER" id="PTHR10003">
    <property type="entry name" value="SUPEROXIDE DISMUTASE CU-ZN -RELATED"/>
    <property type="match status" value="1"/>
</dbReference>
<keyword evidence="5" id="KW-1185">Reference proteome</keyword>
<gene>
    <name evidence="4" type="primary">sodC</name>
    <name evidence="4" type="ORF">OCH7691_03959</name>
</gene>
<organism evidence="4 5">
    <name type="scientific">Oceanibacterium hippocampi</name>
    <dbReference type="NCBI Taxonomy" id="745714"/>
    <lineage>
        <taxon>Bacteria</taxon>
        <taxon>Pseudomonadati</taxon>
        <taxon>Pseudomonadota</taxon>
        <taxon>Alphaproteobacteria</taxon>
        <taxon>Sneathiellales</taxon>
        <taxon>Sneathiellaceae</taxon>
        <taxon>Oceanibacterium</taxon>
    </lineage>
</organism>
<dbReference type="InParanoid" id="A0A1Y5TX07"/>
<feature type="signal peptide" evidence="2">
    <location>
        <begin position="1"/>
        <end position="32"/>
    </location>
</feature>
<evidence type="ECO:0000313" key="4">
    <source>
        <dbReference type="EMBL" id="SLN75784.1"/>
    </source>
</evidence>
<evidence type="ECO:0000259" key="3">
    <source>
        <dbReference type="Pfam" id="PF00080"/>
    </source>
</evidence>
<protein>
    <submittedName>
        <fullName evidence="4">Superoxide dismutase [Cu-Zn]</fullName>
        <ecNumber evidence="4">1.15.1.1</ecNumber>
    </submittedName>
</protein>
<dbReference type="Gene3D" id="2.60.40.200">
    <property type="entry name" value="Superoxide dismutase, copper/zinc binding domain"/>
    <property type="match status" value="1"/>
</dbReference>
<name>A0A1Y5TX07_9PROT</name>
<dbReference type="FunCoup" id="A0A1Y5TX07">
    <property type="interactions" value="80"/>
</dbReference>
<keyword evidence="2" id="KW-0732">Signal</keyword>
<dbReference type="Pfam" id="PF00080">
    <property type="entry name" value="Sod_Cu"/>
    <property type="match status" value="1"/>
</dbReference>
<dbReference type="GO" id="GO:0005507">
    <property type="term" value="F:copper ion binding"/>
    <property type="evidence" value="ECO:0007669"/>
    <property type="project" value="InterPro"/>
</dbReference>
<dbReference type="InterPro" id="IPR036423">
    <property type="entry name" value="SOD-like_Cu/Zn_dom_sf"/>
</dbReference>
<dbReference type="RefSeq" id="WP_085885294.1">
    <property type="nucleotide sequence ID" value="NZ_FWFR01000004.1"/>
</dbReference>
<dbReference type="InterPro" id="IPR001424">
    <property type="entry name" value="SOD_Cu_Zn_dom"/>
</dbReference>
<dbReference type="PRINTS" id="PR00068">
    <property type="entry name" value="CUZNDISMTASE"/>
</dbReference>
<feature type="chain" id="PRO_5012373488" evidence="2">
    <location>
        <begin position="33"/>
        <end position="179"/>
    </location>
</feature>
<evidence type="ECO:0000256" key="2">
    <source>
        <dbReference type="SAM" id="SignalP"/>
    </source>
</evidence>
<dbReference type="Proteomes" id="UP000193200">
    <property type="component" value="Unassembled WGS sequence"/>
</dbReference>
<dbReference type="AlphaFoldDB" id="A0A1Y5TX07"/>